<keyword evidence="1" id="KW-1133">Transmembrane helix</keyword>
<evidence type="ECO:0000313" key="2">
    <source>
        <dbReference type="EMBL" id="CAE7320589.1"/>
    </source>
</evidence>
<feature type="transmembrane region" description="Helical" evidence="1">
    <location>
        <begin position="112"/>
        <end position="135"/>
    </location>
</feature>
<gene>
    <name evidence="2" type="primary">ppiA</name>
    <name evidence="2" type="ORF">SNAT2548_LOCUS16805</name>
</gene>
<proteinExistence type="predicted"/>
<protein>
    <submittedName>
        <fullName evidence="2">PpiA protein</fullName>
    </submittedName>
</protein>
<keyword evidence="3" id="KW-1185">Reference proteome</keyword>
<comment type="caution">
    <text evidence="2">The sequence shown here is derived from an EMBL/GenBank/DDBJ whole genome shotgun (WGS) entry which is preliminary data.</text>
</comment>
<organism evidence="2 3">
    <name type="scientific">Symbiodinium natans</name>
    <dbReference type="NCBI Taxonomy" id="878477"/>
    <lineage>
        <taxon>Eukaryota</taxon>
        <taxon>Sar</taxon>
        <taxon>Alveolata</taxon>
        <taxon>Dinophyceae</taxon>
        <taxon>Suessiales</taxon>
        <taxon>Symbiodiniaceae</taxon>
        <taxon>Symbiodinium</taxon>
    </lineage>
</organism>
<dbReference type="EMBL" id="CAJNDS010002091">
    <property type="protein sequence ID" value="CAE7320589.1"/>
    <property type="molecule type" value="Genomic_DNA"/>
</dbReference>
<evidence type="ECO:0000313" key="3">
    <source>
        <dbReference type="Proteomes" id="UP000604046"/>
    </source>
</evidence>
<accession>A0A812NH71</accession>
<evidence type="ECO:0000256" key="1">
    <source>
        <dbReference type="SAM" id="Phobius"/>
    </source>
</evidence>
<sequence length="141" mass="15832">MCGKSEHRVQVQPQHEGRTTSGQLALTAAVVQASSFVVESFGLRIQACHMYGNFHARSGLRYLDEGKRQYFRLAVQQAEASFGIKANHPLFFTWTQDPLALVTGKVEAAWRFFMVTVAAHFFTNLFLVIVALLGFSKLGHW</sequence>
<dbReference type="Proteomes" id="UP000604046">
    <property type="component" value="Unassembled WGS sequence"/>
</dbReference>
<keyword evidence="1" id="KW-0472">Membrane</keyword>
<name>A0A812NH71_9DINO</name>
<reference evidence="2" key="1">
    <citation type="submission" date="2021-02" db="EMBL/GenBank/DDBJ databases">
        <authorList>
            <person name="Dougan E. K."/>
            <person name="Rhodes N."/>
            <person name="Thang M."/>
            <person name="Chan C."/>
        </authorList>
    </citation>
    <scope>NUCLEOTIDE SEQUENCE</scope>
</reference>
<dbReference type="AlphaFoldDB" id="A0A812NH71"/>
<keyword evidence="1" id="KW-0812">Transmembrane</keyword>